<evidence type="ECO:0000259" key="2">
    <source>
        <dbReference type="SMART" id="SM00198"/>
    </source>
</evidence>
<dbReference type="PROSITE" id="PS01009">
    <property type="entry name" value="CRISP_1"/>
    <property type="match status" value="1"/>
</dbReference>
<evidence type="ECO:0000313" key="3">
    <source>
        <dbReference type="EMBL" id="PMD52230.1"/>
    </source>
</evidence>
<dbReference type="EMBL" id="KZ613912">
    <property type="protein sequence ID" value="PMD52230.1"/>
    <property type="molecule type" value="Genomic_DNA"/>
</dbReference>
<dbReference type="InterPro" id="IPR018244">
    <property type="entry name" value="Allrgn_V5/Tpx1_CS"/>
</dbReference>
<dbReference type="OrthoDB" id="337038at2759"/>
<keyword evidence="4" id="KW-1185">Reference proteome</keyword>
<feature type="domain" description="SCP" evidence="2">
    <location>
        <begin position="44"/>
        <end position="171"/>
    </location>
</feature>
<dbReference type="Pfam" id="PF00188">
    <property type="entry name" value="CAP"/>
    <property type="match status" value="1"/>
</dbReference>
<organism evidence="3 4">
    <name type="scientific">Hyaloscypha bicolor E</name>
    <dbReference type="NCBI Taxonomy" id="1095630"/>
    <lineage>
        <taxon>Eukaryota</taxon>
        <taxon>Fungi</taxon>
        <taxon>Dikarya</taxon>
        <taxon>Ascomycota</taxon>
        <taxon>Pezizomycotina</taxon>
        <taxon>Leotiomycetes</taxon>
        <taxon>Helotiales</taxon>
        <taxon>Hyaloscyphaceae</taxon>
        <taxon>Hyaloscypha</taxon>
        <taxon>Hyaloscypha bicolor</taxon>
    </lineage>
</organism>
<keyword evidence="1" id="KW-0732">Signal</keyword>
<evidence type="ECO:0000256" key="1">
    <source>
        <dbReference type="SAM" id="SignalP"/>
    </source>
</evidence>
<sequence length="227" mass="23978">MHLLPTSTALLLSAGTALASVSTIVVTQSAPPAPTSTSYTSDQGFQNDILAATNFYRSEHGVAAVTWNATSAKYAVNWSSKCNFAHSGGPTGENLAAGYVNASAAVDAWGLEREQYNWGKPGFGEATGHFTQLVWSNTTSVGCGRTNCANKNKTPGWYVVCEYYPPGNIVGDNNQYFIDNVPKQVKGKPSDTVESGVVTSVGSSWRDVRWGAGVLGIAGVVGFYMTC</sequence>
<dbReference type="STRING" id="1095630.A0A2J6SND8"/>
<dbReference type="InterPro" id="IPR001283">
    <property type="entry name" value="CRISP-related"/>
</dbReference>
<dbReference type="InterPro" id="IPR035940">
    <property type="entry name" value="CAP_sf"/>
</dbReference>
<dbReference type="AlphaFoldDB" id="A0A2J6SND8"/>
<proteinExistence type="predicted"/>
<dbReference type="RefSeq" id="XP_024729134.1">
    <property type="nucleotide sequence ID" value="XM_024881896.1"/>
</dbReference>
<name>A0A2J6SND8_9HELO</name>
<gene>
    <name evidence="3" type="ORF">K444DRAFT_621371</name>
</gene>
<dbReference type="SMART" id="SM00198">
    <property type="entry name" value="SCP"/>
    <property type="match status" value="1"/>
</dbReference>
<protein>
    <submittedName>
        <fullName evidence="3">PR-1-like protein</fullName>
    </submittedName>
</protein>
<dbReference type="InterPro" id="IPR014044">
    <property type="entry name" value="CAP_dom"/>
</dbReference>
<dbReference type="PANTHER" id="PTHR10334">
    <property type="entry name" value="CYSTEINE-RICH SECRETORY PROTEIN-RELATED"/>
    <property type="match status" value="1"/>
</dbReference>
<dbReference type="PRINTS" id="PR00837">
    <property type="entry name" value="V5TPXLIKE"/>
</dbReference>
<accession>A0A2J6SND8</accession>
<dbReference type="Proteomes" id="UP000235371">
    <property type="component" value="Unassembled WGS sequence"/>
</dbReference>
<dbReference type="GO" id="GO:0005576">
    <property type="term" value="C:extracellular region"/>
    <property type="evidence" value="ECO:0007669"/>
    <property type="project" value="InterPro"/>
</dbReference>
<feature type="signal peptide" evidence="1">
    <location>
        <begin position="1"/>
        <end position="19"/>
    </location>
</feature>
<dbReference type="InParanoid" id="A0A2J6SND8"/>
<dbReference type="GeneID" id="36589973"/>
<reference evidence="3 4" key="1">
    <citation type="submission" date="2016-04" db="EMBL/GenBank/DDBJ databases">
        <title>A degradative enzymes factory behind the ericoid mycorrhizal symbiosis.</title>
        <authorList>
            <consortium name="DOE Joint Genome Institute"/>
            <person name="Martino E."/>
            <person name="Morin E."/>
            <person name="Grelet G."/>
            <person name="Kuo A."/>
            <person name="Kohler A."/>
            <person name="Daghino S."/>
            <person name="Barry K."/>
            <person name="Choi C."/>
            <person name="Cichocki N."/>
            <person name="Clum A."/>
            <person name="Copeland A."/>
            <person name="Hainaut M."/>
            <person name="Haridas S."/>
            <person name="Labutti K."/>
            <person name="Lindquist E."/>
            <person name="Lipzen A."/>
            <person name="Khouja H.-R."/>
            <person name="Murat C."/>
            <person name="Ohm R."/>
            <person name="Olson A."/>
            <person name="Spatafora J."/>
            <person name="Veneault-Fourrey C."/>
            <person name="Henrissat B."/>
            <person name="Grigoriev I."/>
            <person name="Martin F."/>
            <person name="Perotto S."/>
        </authorList>
    </citation>
    <scope>NUCLEOTIDE SEQUENCE [LARGE SCALE GENOMIC DNA]</scope>
    <source>
        <strain evidence="3 4">E</strain>
    </source>
</reference>
<dbReference type="Gene3D" id="3.40.33.10">
    <property type="entry name" value="CAP"/>
    <property type="match status" value="1"/>
</dbReference>
<evidence type="ECO:0000313" key="4">
    <source>
        <dbReference type="Proteomes" id="UP000235371"/>
    </source>
</evidence>
<feature type="chain" id="PRO_5014347357" evidence="1">
    <location>
        <begin position="20"/>
        <end position="227"/>
    </location>
</feature>
<dbReference type="SUPFAM" id="SSF55797">
    <property type="entry name" value="PR-1-like"/>
    <property type="match status" value="1"/>
</dbReference>